<keyword evidence="3" id="KW-1185">Reference proteome</keyword>
<dbReference type="GeneID" id="87960864"/>
<evidence type="ECO:0000313" key="3">
    <source>
        <dbReference type="Proteomes" id="UP001323617"/>
    </source>
</evidence>
<dbReference type="Proteomes" id="UP001323617">
    <property type="component" value="Unassembled WGS sequence"/>
</dbReference>
<feature type="region of interest" description="Disordered" evidence="1">
    <location>
        <begin position="77"/>
        <end position="111"/>
    </location>
</feature>
<organism evidence="2 3">
    <name type="scientific">Podospora pseudoanserina</name>
    <dbReference type="NCBI Taxonomy" id="2609844"/>
    <lineage>
        <taxon>Eukaryota</taxon>
        <taxon>Fungi</taxon>
        <taxon>Dikarya</taxon>
        <taxon>Ascomycota</taxon>
        <taxon>Pezizomycotina</taxon>
        <taxon>Sordariomycetes</taxon>
        <taxon>Sordariomycetidae</taxon>
        <taxon>Sordariales</taxon>
        <taxon>Podosporaceae</taxon>
        <taxon>Podospora</taxon>
    </lineage>
</organism>
<dbReference type="EMBL" id="JAFFHC010000002">
    <property type="protein sequence ID" value="KAK4680351.1"/>
    <property type="molecule type" value="Genomic_DNA"/>
</dbReference>
<sequence>MRFRSRHRIDQDRKPPTCFARSNFPITKLPCRSKPRCEFQSSTAKLVALGISGENLESPKSDVRCQPSPNLGWHLHFTSPTPAPPNHKLPIHPHSACQCPPPATSDNHTTGGAKLTNVVNGEGPMARFPHPAGQMVRRNETAVARAVTQLC</sequence>
<gene>
    <name evidence="2" type="ORF">QC764_0044140</name>
</gene>
<evidence type="ECO:0000256" key="1">
    <source>
        <dbReference type="SAM" id="MobiDB-lite"/>
    </source>
</evidence>
<comment type="caution">
    <text evidence="2">The sequence shown here is derived from an EMBL/GenBank/DDBJ whole genome shotgun (WGS) entry which is preliminary data.</text>
</comment>
<evidence type="ECO:0000313" key="2">
    <source>
        <dbReference type="EMBL" id="KAK4680351.1"/>
    </source>
</evidence>
<proteinExistence type="predicted"/>
<name>A0ABR0IJK8_9PEZI</name>
<accession>A0ABR0IJK8</accession>
<protein>
    <submittedName>
        <fullName evidence="2">Uncharacterized protein</fullName>
    </submittedName>
</protein>
<dbReference type="RefSeq" id="XP_062803821.1">
    <property type="nucleotide sequence ID" value="XM_062940317.1"/>
</dbReference>
<reference evidence="2 3" key="1">
    <citation type="journal article" date="2023" name="bioRxiv">
        <title>High-quality genome assemblies of four members of thePodospora anserinaspecies complex.</title>
        <authorList>
            <person name="Ament-Velasquez S.L."/>
            <person name="Vogan A.A."/>
            <person name="Wallerman O."/>
            <person name="Hartmann F."/>
            <person name="Gautier V."/>
            <person name="Silar P."/>
            <person name="Giraud T."/>
            <person name="Johannesson H."/>
        </authorList>
    </citation>
    <scope>NUCLEOTIDE SEQUENCE [LARGE SCALE GENOMIC DNA]</scope>
    <source>
        <strain evidence="2 3">CBS 124.78</strain>
    </source>
</reference>